<keyword evidence="3" id="KW-1185">Reference proteome</keyword>
<evidence type="ECO:0000256" key="1">
    <source>
        <dbReference type="SAM" id="MobiDB-lite"/>
    </source>
</evidence>
<evidence type="ECO:0000313" key="3">
    <source>
        <dbReference type="Proteomes" id="UP001497516"/>
    </source>
</evidence>
<organism evidence="2 3">
    <name type="scientific">Linum trigynum</name>
    <dbReference type="NCBI Taxonomy" id="586398"/>
    <lineage>
        <taxon>Eukaryota</taxon>
        <taxon>Viridiplantae</taxon>
        <taxon>Streptophyta</taxon>
        <taxon>Embryophyta</taxon>
        <taxon>Tracheophyta</taxon>
        <taxon>Spermatophyta</taxon>
        <taxon>Magnoliopsida</taxon>
        <taxon>eudicotyledons</taxon>
        <taxon>Gunneridae</taxon>
        <taxon>Pentapetalae</taxon>
        <taxon>rosids</taxon>
        <taxon>fabids</taxon>
        <taxon>Malpighiales</taxon>
        <taxon>Linaceae</taxon>
        <taxon>Linum</taxon>
    </lineage>
</organism>
<sequence length="110" mass="12058">MYRDVHDDEFQPVLVGHFTRIILPASCLSSSDLPVTLLFQDQIVGRYSSSFAAALVPPRLPSSPPSPPPLFYQPPPSPPPPPAMILPSPAETARLRPCSSRRLLPLLLLH</sequence>
<gene>
    <name evidence="2" type="ORF">LTRI10_LOCUS23721</name>
</gene>
<feature type="compositionally biased region" description="Pro residues" evidence="1">
    <location>
        <begin position="61"/>
        <end position="84"/>
    </location>
</feature>
<protein>
    <submittedName>
        <fullName evidence="2">Uncharacterized protein</fullName>
    </submittedName>
</protein>
<evidence type="ECO:0000313" key="2">
    <source>
        <dbReference type="EMBL" id="CAL1382394.1"/>
    </source>
</evidence>
<feature type="region of interest" description="Disordered" evidence="1">
    <location>
        <begin position="61"/>
        <end position="88"/>
    </location>
</feature>
<dbReference type="EMBL" id="OZ034817">
    <property type="protein sequence ID" value="CAL1382394.1"/>
    <property type="molecule type" value="Genomic_DNA"/>
</dbReference>
<reference evidence="2 3" key="1">
    <citation type="submission" date="2024-04" db="EMBL/GenBank/DDBJ databases">
        <authorList>
            <person name="Fracassetti M."/>
        </authorList>
    </citation>
    <scope>NUCLEOTIDE SEQUENCE [LARGE SCALE GENOMIC DNA]</scope>
</reference>
<name>A0AAV2E9C1_9ROSI</name>
<dbReference type="AlphaFoldDB" id="A0AAV2E9C1"/>
<accession>A0AAV2E9C1</accession>
<proteinExistence type="predicted"/>
<dbReference type="Proteomes" id="UP001497516">
    <property type="component" value="Chromosome 4"/>
</dbReference>